<evidence type="ECO:0000256" key="1">
    <source>
        <dbReference type="ARBA" id="ARBA00022670"/>
    </source>
</evidence>
<keyword evidence="4 6" id="KW-0862">Zinc</keyword>
<evidence type="ECO:0000313" key="9">
    <source>
        <dbReference type="Proteomes" id="UP000198736"/>
    </source>
</evidence>
<gene>
    <name evidence="8" type="ORF">COMA2_130046</name>
</gene>
<dbReference type="RefSeq" id="WP_217490621.1">
    <property type="nucleotide sequence ID" value="NZ_CZPZ01000005.1"/>
</dbReference>
<name>A0A0S4LC04_9BACT</name>
<keyword evidence="1 6" id="KW-0645">Protease</keyword>
<dbReference type="GO" id="GO:0046872">
    <property type="term" value="F:metal ion binding"/>
    <property type="evidence" value="ECO:0007669"/>
    <property type="project" value="UniProtKB-KW"/>
</dbReference>
<dbReference type="Pfam" id="PF01435">
    <property type="entry name" value="Peptidase_M48"/>
    <property type="match status" value="1"/>
</dbReference>
<dbReference type="Proteomes" id="UP000198736">
    <property type="component" value="Unassembled WGS sequence"/>
</dbReference>
<organism evidence="8 9">
    <name type="scientific">Candidatus Nitrospira nitrificans</name>
    <dbReference type="NCBI Taxonomy" id="1742973"/>
    <lineage>
        <taxon>Bacteria</taxon>
        <taxon>Pseudomonadati</taxon>
        <taxon>Nitrospirota</taxon>
        <taxon>Nitrospiria</taxon>
        <taxon>Nitrospirales</taxon>
        <taxon>Nitrospiraceae</taxon>
        <taxon>Nitrospira</taxon>
    </lineage>
</organism>
<dbReference type="STRING" id="1742973.COMA2_130046"/>
<dbReference type="GO" id="GO:0004222">
    <property type="term" value="F:metalloendopeptidase activity"/>
    <property type="evidence" value="ECO:0007669"/>
    <property type="project" value="InterPro"/>
</dbReference>
<protein>
    <submittedName>
        <fullName evidence="8">Putative Peptidase M48, Ste24p</fullName>
    </submittedName>
</protein>
<dbReference type="GO" id="GO:0051603">
    <property type="term" value="P:proteolysis involved in protein catabolic process"/>
    <property type="evidence" value="ECO:0007669"/>
    <property type="project" value="TreeGrafter"/>
</dbReference>
<dbReference type="EMBL" id="CZPZ01000005">
    <property type="protein sequence ID" value="CUS33396.1"/>
    <property type="molecule type" value="Genomic_DNA"/>
</dbReference>
<evidence type="ECO:0000313" key="8">
    <source>
        <dbReference type="EMBL" id="CUS33396.1"/>
    </source>
</evidence>
<dbReference type="GO" id="GO:0016020">
    <property type="term" value="C:membrane"/>
    <property type="evidence" value="ECO:0007669"/>
    <property type="project" value="TreeGrafter"/>
</dbReference>
<sequence>MTQPENQKIDLLFSMPVRRRDLLVSGARGMVGLTYLSCLGTAAAVIATLGGCVRAPGTARDQFIYISEEKEIAMGVGAYRELLRKAPVSDDPELTEMVNRVGQRIAAVANKPEYEWEFAIIRDDRMINAFALPGGKVAVFTGILTLTKNEDGLATVIGHEVAHALQRHGAERYSRSILETIGQVGALAAGAAVGRPDAAMAAMSAYGVGVSLPFGRKQESEADYIGLKLMAQAGYDPREAVPFWERMSGCPRQMIDKVCFRSKHNIPEFLSTHPSDLARINQIETWLPEAMRYYHAAQGDAPSVPPVPYHPRIGPALPSS</sequence>
<evidence type="ECO:0000256" key="4">
    <source>
        <dbReference type="ARBA" id="ARBA00022833"/>
    </source>
</evidence>
<evidence type="ECO:0000256" key="5">
    <source>
        <dbReference type="ARBA" id="ARBA00023049"/>
    </source>
</evidence>
<evidence type="ECO:0000256" key="2">
    <source>
        <dbReference type="ARBA" id="ARBA00022723"/>
    </source>
</evidence>
<keyword evidence="9" id="KW-1185">Reference proteome</keyword>
<dbReference type="AlphaFoldDB" id="A0A0S4LC04"/>
<dbReference type="Gene3D" id="3.30.2010.10">
    <property type="entry name" value="Metalloproteases ('zincins'), catalytic domain"/>
    <property type="match status" value="1"/>
</dbReference>
<dbReference type="PANTHER" id="PTHR22726">
    <property type="entry name" value="METALLOENDOPEPTIDASE OMA1"/>
    <property type="match status" value="1"/>
</dbReference>
<accession>A0A0S4LC04</accession>
<evidence type="ECO:0000256" key="6">
    <source>
        <dbReference type="RuleBase" id="RU003983"/>
    </source>
</evidence>
<dbReference type="InterPro" id="IPR001915">
    <property type="entry name" value="Peptidase_M48"/>
</dbReference>
<keyword evidence="2" id="KW-0479">Metal-binding</keyword>
<evidence type="ECO:0000256" key="3">
    <source>
        <dbReference type="ARBA" id="ARBA00022801"/>
    </source>
</evidence>
<dbReference type="CDD" id="cd07331">
    <property type="entry name" value="M48C_Oma1_like"/>
    <property type="match status" value="1"/>
</dbReference>
<comment type="cofactor">
    <cofactor evidence="6">
        <name>Zn(2+)</name>
        <dbReference type="ChEBI" id="CHEBI:29105"/>
    </cofactor>
    <text evidence="6">Binds 1 zinc ion per subunit.</text>
</comment>
<keyword evidence="3 6" id="KW-0378">Hydrolase</keyword>
<dbReference type="InterPro" id="IPR051156">
    <property type="entry name" value="Mito/Outer_Membr_Metalloprot"/>
</dbReference>
<proteinExistence type="inferred from homology"/>
<reference evidence="9" key="1">
    <citation type="submission" date="2015-10" db="EMBL/GenBank/DDBJ databases">
        <authorList>
            <person name="Luecker S."/>
            <person name="Luecker S."/>
        </authorList>
    </citation>
    <scope>NUCLEOTIDE SEQUENCE [LARGE SCALE GENOMIC DNA]</scope>
</reference>
<comment type="similarity">
    <text evidence="6">Belongs to the peptidase M48 family.</text>
</comment>
<keyword evidence="5 6" id="KW-0482">Metalloprotease</keyword>
<dbReference type="PANTHER" id="PTHR22726:SF24">
    <property type="entry name" value="M48 FAMILY METALLOPEPTIDASE"/>
    <property type="match status" value="1"/>
</dbReference>
<evidence type="ECO:0000259" key="7">
    <source>
        <dbReference type="Pfam" id="PF01435"/>
    </source>
</evidence>
<feature type="domain" description="Peptidase M48" evidence="7">
    <location>
        <begin position="95"/>
        <end position="286"/>
    </location>
</feature>